<dbReference type="AlphaFoldDB" id="A0A7Y7U5S7"/>
<sequence length="277" mass="29933">MYSRPVRTVACLGSTLLLALLAAPQAQAQRKPKAGNAAKPSISNDQASYSKEFTYGVNFNTRGGLLGGVAVRSTRLINQDWARFWSLELVEVKHPKEEKATISNRTVGITGTIVPGKSNYFFVARPSVGLQRVLFRKAPDAGVQVNGLLGGGPSIGLLMPYYINYNYQDPNGGPLDVRAEQYDPARHTGPGGAILDRAPLFAGIGETKPLVGAHIRGALSFEFGRYRDAVTGVEVGVLAEAYAKTPVIIRNQLTEDSAINDRFLPSVYLTVYIGSRH</sequence>
<gene>
    <name evidence="2" type="ORF">HW554_10380</name>
</gene>
<evidence type="ECO:0000313" key="2">
    <source>
        <dbReference type="EMBL" id="NVO31617.1"/>
    </source>
</evidence>
<evidence type="ECO:0008006" key="4">
    <source>
        <dbReference type="Google" id="ProtNLM"/>
    </source>
</evidence>
<dbReference type="Proteomes" id="UP000565521">
    <property type="component" value="Unassembled WGS sequence"/>
</dbReference>
<keyword evidence="3" id="KW-1185">Reference proteome</keyword>
<proteinExistence type="predicted"/>
<name>A0A7Y7U5S7_9BACT</name>
<evidence type="ECO:0000256" key="1">
    <source>
        <dbReference type="SAM" id="SignalP"/>
    </source>
</evidence>
<dbReference type="RefSeq" id="WP_176908518.1">
    <property type="nucleotide sequence ID" value="NZ_JABKAU010000016.1"/>
</dbReference>
<feature type="signal peptide" evidence="1">
    <location>
        <begin position="1"/>
        <end position="28"/>
    </location>
</feature>
<feature type="chain" id="PRO_5031570664" description="Outer membrane protein beta-barrel domain-containing protein" evidence="1">
    <location>
        <begin position="29"/>
        <end position="277"/>
    </location>
</feature>
<dbReference type="EMBL" id="JABKAU010000016">
    <property type="protein sequence ID" value="NVO31617.1"/>
    <property type="molecule type" value="Genomic_DNA"/>
</dbReference>
<accession>A0A7Y7U5S7</accession>
<reference evidence="2 3" key="1">
    <citation type="submission" date="2020-05" db="EMBL/GenBank/DDBJ databases">
        <title>Hymenobacter terrestris sp. nov. and Hymenobacter lapidiphilus sp. nov., isolated from regoliths in Antarctica.</title>
        <authorList>
            <person name="Sedlacek I."/>
            <person name="Pantucek R."/>
            <person name="Zeman M."/>
            <person name="Holochova P."/>
            <person name="Kralova S."/>
            <person name="Stankova E."/>
            <person name="Sedo O."/>
            <person name="Micenkova L."/>
            <person name="Svec P."/>
            <person name="Gupta V."/>
            <person name="Sood U."/>
            <person name="Korpole U.S."/>
            <person name="Lal R."/>
        </authorList>
    </citation>
    <scope>NUCLEOTIDE SEQUENCE [LARGE SCALE GENOMIC DNA]</scope>
    <source>
        <strain evidence="2 3">P5342</strain>
    </source>
</reference>
<keyword evidence="1" id="KW-0732">Signal</keyword>
<evidence type="ECO:0000313" key="3">
    <source>
        <dbReference type="Proteomes" id="UP000565521"/>
    </source>
</evidence>
<organism evidence="2 3">
    <name type="scientific">Hymenobacter lapidiphilus</name>
    <dbReference type="NCBI Taxonomy" id="2608003"/>
    <lineage>
        <taxon>Bacteria</taxon>
        <taxon>Pseudomonadati</taxon>
        <taxon>Bacteroidota</taxon>
        <taxon>Cytophagia</taxon>
        <taxon>Cytophagales</taxon>
        <taxon>Hymenobacteraceae</taxon>
        <taxon>Hymenobacter</taxon>
    </lineage>
</organism>
<protein>
    <recommendedName>
        <fullName evidence="4">Outer membrane protein beta-barrel domain-containing protein</fullName>
    </recommendedName>
</protein>
<comment type="caution">
    <text evidence="2">The sequence shown here is derived from an EMBL/GenBank/DDBJ whole genome shotgun (WGS) entry which is preliminary data.</text>
</comment>